<protein>
    <submittedName>
        <fullName evidence="2">Uncharacterized protein</fullName>
    </submittedName>
</protein>
<keyword evidence="3" id="KW-1185">Reference proteome</keyword>
<sequence>MEAETAPERGALVYDPGTQRVGEYRDTTGPYAMLRPVGGGREWQADPERIRPATADERLAAALKAANRRSEKAL</sequence>
<gene>
    <name evidence="2" type="ORF">OHB35_29905</name>
</gene>
<accession>A0ABZ1HEU5</accession>
<name>A0ABZ1HEU5_STRPH</name>
<dbReference type="GeneID" id="93929566"/>
<dbReference type="RefSeq" id="WP_266760458.1">
    <property type="nucleotide sequence ID" value="NZ_CP108382.1"/>
</dbReference>
<reference evidence="2 3" key="1">
    <citation type="submission" date="2022-10" db="EMBL/GenBank/DDBJ databases">
        <title>The complete genomes of actinobacterial strains from the NBC collection.</title>
        <authorList>
            <person name="Joergensen T.S."/>
            <person name="Alvarez Arevalo M."/>
            <person name="Sterndorff E.B."/>
            <person name="Faurdal D."/>
            <person name="Vuksanovic O."/>
            <person name="Mourched A.-S."/>
            <person name="Charusanti P."/>
            <person name="Shaw S."/>
            <person name="Blin K."/>
            <person name="Weber T."/>
        </authorList>
    </citation>
    <scope>NUCLEOTIDE SEQUENCE [LARGE SCALE GENOMIC DNA]</scope>
    <source>
        <strain evidence="2 3">NBC 01752</strain>
    </source>
</reference>
<feature type="region of interest" description="Disordered" evidence="1">
    <location>
        <begin position="1"/>
        <end position="44"/>
    </location>
</feature>
<evidence type="ECO:0000313" key="2">
    <source>
        <dbReference type="EMBL" id="WSD17113.1"/>
    </source>
</evidence>
<evidence type="ECO:0000256" key="1">
    <source>
        <dbReference type="SAM" id="MobiDB-lite"/>
    </source>
</evidence>
<dbReference type="Proteomes" id="UP001340816">
    <property type="component" value="Chromosome"/>
</dbReference>
<evidence type="ECO:0000313" key="3">
    <source>
        <dbReference type="Proteomes" id="UP001340816"/>
    </source>
</evidence>
<organism evidence="2 3">
    <name type="scientific">Streptomyces phaeochromogenes</name>
    <dbReference type="NCBI Taxonomy" id="1923"/>
    <lineage>
        <taxon>Bacteria</taxon>
        <taxon>Bacillati</taxon>
        <taxon>Actinomycetota</taxon>
        <taxon>Actinomycetes</taxon>
        <taxon>Kitasatosporales</taxon>
        <taxon>Streptomycetaceae</taxon>
        <taxon>Streptomyces</taxon>
        <taxon>Streptomyces phaeochromogenes group</taxon>
    </lineage>
</organism>
<proteinExistence type="predicted"/>
<dbReference type="EMBL" id="CP109135">
    <property type="protein sequence ID" value="WSD17113.1"/>
    <property type="molecule type" value="Genomic_DNA"/>
</dbReference>